<dbReference type="Proteomes" id="UP000311382">
    <property type="component" value="Unassembled WGS sequence"/>
</dbReference>
<dbReference type="STRING" id="5288.A0A5C5FP80"/>
<dbReference type="PANTHER" id="PTHR12461:SF99">
    <property type="entry name" value="BIFUNCTIONAL PEPTIDASE AND (3S)-LYSYL HYDROXYLASE JMJD7"/>
    <property type="match status" value="1"/>
</dbReference>
<protein>
    <submittedName>
        <fullName evidence="2">Cupin-like domain-containing protein</fullName>
    </submittedName>
</protein>
<evidence type="ECO:0000259" key="1">
    <source>
        <dbReference type="PROSITE" id="PS51184"/>
    </source>
</evidence>
<dbReference type="AlphaFoldDB" id="A0A5C5FP80"/>
<evidence type="ECO:0000313" key="2">
    <source>
        <dbReference type="EMBL" id="TNY18610.1"/>
    </source>
</evidence>
<accession>A0A5C5FP80</accession>
<organism evidence="2 3">
    <name type="scientific">Rhodotorula diobovata</name>
    <dbReference type="NCBI Taxonomy" id="5288"/>
    <lineage>
        <taxon>Eukaryota</taxon>
        <taxon>Fungi</taxon>
        <taxon>Dikarya</taxon>
        <taxon>Basidiomycota</taxon>
        <taxon>Pucciniomycotina</taxon>
        <taxon>Microbotryomycetes</taxon>
        <taxon>Sporidiobolales</taxon>
        <taxon>Sporidiobolaceae</taxon>
        <taxon>Rhodotorula</taxon>
    </lineage>
</organism>
<dbReference type="Pfam" id="PF13621">
    <property type="entry name" value="Cupin_8"/>
    <property type="match status" value="1"/>
</dbReference>
<dbReference type="SUPFAM" id="SSF51197">
    <property type="entry name" value="Clavaminate synthase-like"/>
    <property type="match status" value="1"/>
</dbReference>
<proteinExistence type="predicted"/>
<name>A0A5C5FP80_9BASI</name>
<dbReference type="PANTHER" id="PTHR12461">
    <property type="entry name" value="HYPOXIA-INDUCIBLE FACTOR 1 ALPHA INHIBITOR-RELATED"/>
    <property type="match status" value="1"/>
</dbReference>
<dbReference type="InterPro" id="IPR003347">
    <property type="entry name" value="JmjC_dom"/>
</dbReference>
<comment type="caution">
    <text evidence="2">The sequence shown here is derived from an EMBL/GenBank/DDBJ whole genome shotgun (WGS) entry which is preliminary data.</text>
</comment>
<dbReference type="InterPro" id="IPR041667">
    <property type="entry name" value="Cupin_8"/>
</dbReference>
<dbReference type="Gene3D" id="2.60.120.10">
    <property type="entry name" value="Jelly Rolls"/>
    <property type="match status" value="1"/>
</dbReference>
<dbReference type="PROSITE" id="PS51184">
    <property type="entry name" value="JMJC"/>
    <property type="match status" value="1"/>
</dbReference>
<dbReference type="OrthoDB" id="424465at2759"/>
<feature type="domain" description="JmjC" evidence="1">
    <location>
        <begin position="138"/>
        <end position="328"/>
    </location>
</feature>
<sequence>MLSATEKALRKLIKEQQSLNPSRVTELDGVPSPAAFSRFVAGNRPVVMRGAGRELQIPALERWSDEYLVEKLAERELDISATPEGNADAIVDGVFVEPASVKMTLSTLFAHLRQEQDSPDADRPVYYLQSQNGNLADEYAPLQDDVGREGPAFAREVFGQPPDVANVWIGGCRSKTSLHKDPYENLYLVVRGTKTFTLFPPSEAYCMHEQLFPHATYTFDPTSSSSPSPFSISLTSPPVHLPWIPINLDAPSRSQHPRFSLARPLRVTLHSGDMLYLPALWFHRVEQDVGPGPGPGSAGEGRTQAAIAVNWWTDLDFGAPVWGLFGLVRRLTMALDGREDEEEGGASSEEEGL</sequence>
<evidence type="ECO:0000313" key="3">
    <source>
        <dbReference type="Proteomes" id="UP000311382"/>
    </source>
</evidence>
<dbReference type="EMBL" id="SOZI01000130">
    <property type="protein sequence ID" value="TNY18610.1"/>
    <property type="molecule type" value="Genomic_DNA"/>
</dbReference>
<reference evidence="2 3" key="1">
    <citation type="submission" date="2019-03" db="EMBL/GenBank/DDBJ databases">
        <title>Rhodosporidium diobovatum UCD-FST 08-225 genome sequencing, assembly, and annotation.</title>
        <authorList>
            <person name="Fakankun I.U."/>
            <person name="Fristensky B."/>
            <person name="Levin D.B."/>
        </authorList>
    </citation>
    <scope>NUCLEOTIDE SEQUENCE [LARGE SCALE GENOMIC DNA]</scope>
    <source>
        <strain evidence="2 3">UCD-FST 08-225</strain>
    </source>
</reference>
<dbReference type="InterPro" id="IPR014710">
    <property type="entry name" value="RmlC-like_jellyroll"/>
</dbReference>
<dbReference type="SMART" id="SM00558">
    <property type="entry name" value="JmjC"/>
    <property type="match status" value="1"/>
</dbReference>
<keyword evidence="3" id="KW-1185">Reference proteome</keyword>
<gene>
    <name evidence="2" type="ORF">DMC30DRAFT_402670</name>
</gene>